<organism evidence="1">
    <name type="scientific">gut metagenome</name>
    <dbReference type="NCBI Taxonomy" id="749906"/>
    <lineage>
        <taxon>unclassified sequences</taxon>
        <taxon>metagenomes</taxon>
        <taxon>organismal metagenomes</taxon>
    </lineage>
</organism>
<dbReference type="EMBL" id="AMCI01003176">
    <property type="protein sequence ID" value="EJX00914.1"/>
    <property type="molecule type" value="Genomic_DNA"/>
</dbReference>
<protein>
    <submittedName>
        <fullName evidence="1">Uncharacterized protein</fullName>
    </submittedName>
</protein>
<comment type="caution">
    <text evidence="1">The sequence shown here is derived from an EMBL/GenBank/DDBJ whole genome shotgun (WGS) entry which is preliminary data.</text>
</comment>
<proteinExistence type="predicted"/>
<accession>J9G238</accession>
<sequence>MVGSPKIMSFIRARVIATFIRRRSRRKPIWPSALLRTKEMRITSRSCPWKPSTVLIESRWRKGLKKASFLISARRYCTCAR</sequence>
<evidence type="ECO:0000313" key="1">
    <source>
        <dbReference type="EMBL" id="EJX00914.1"/>
    </source>
</evidence>
<reference evidence="1" key="1">
    <citation type="journal article" date="2012" name="PLoS ONE">
        <title>Gene sets for utilization of primary and secondary nutrition supplies in the distal gut of endangered iberian lynx.</title>
        <authorList>
            <person name="Alcaide M."/>
            <person name="Messina E."/>
            <person name="Richter M."/>
            <person name="Bargiela R."/>
            <person name="Peplies J."/>
            <person name="Huws S.A."/>
            <person name="Newbold C.J."/>
            <person name="Golyshin P.N."/>
            <person name="Simon M.A."/>
            <person name="Lopez G."/>
            <person name="Yakimov M.M."/>
            <person name="Ferrer M."/>
        </authorList>
    </citation>
    <scope>NUCLEOTIDE SEQUENCE</scope>
</reference>
<gene>
    <name evidence="1" type="ORF">EVA_10983</name>
</gene>
<name>J9G238_9ZZZZ</name>
<dbReference type="AlphaFoldDB" id="J9G238"/>